<feature type="chain" id="PRO_5020789967" evidence="4">
    <location>
        <begin position="24"/>
        <end position="631"/>
    </location>
</feature>
<dbReference type="InterPro" id="IPR029052">
    <property type="entry name" value="Metallo-depent_PP-like"/>
</dbReference>
<dbReference type="SUPFAM" id="SSF56300">
    <property type="entry name" value="Metallo-dependent phosphatases"/>
    <property type="match status" value="1"/>
</dbReference>
<proteinExistence type="predicted"/>
<dbReference type="PANTHER" id="PTHR22953">
    <property type="entry name" value="ACID PHOSPHATASE RELATED"/>
    <property type="match status" value="1"/>
</dbReference>
<evidence type="ECO:0000313" key="8">
    <source>
        <dbReference type="Proteomes" id="UP000295075"/>
    </source>
</evidence>
<evidence type="ECO:0000259" key="6">
    <source>
        <dbReference type="Pfam" id="PF04151"/>
    </source>
</evidence>
<dbReference type="OrthoDB" id="9804511at2"/>
<name>A0A4R4P8D1_9ACTN</name>
<evidence type="ECO:0000256" key="4">
    <source>
        <dbReference type="SAM" id="SignalP"/>
    </source>
</evidence>
<dbReference type="GO" id="GO:0003993">
    <property type="term" value="F:acid phosphatase activity"/>
    <property type="evidence" value="ECO:0007669"/>
    <property type="project" value="InterPro"/>
</dbReference>
<dbReference type="EMBL" id="SMKA01000241">
    <property type="protein sequence ID" value="TDC18798.1"/>
    <property type="molecule type" value="Genomic_DNA"/>
</dbReference>
<evidence type="ECO:0000313" key="7">
    <source>
        <dbReference type="EMBL" id="TDC18798.1"/>
    </source>
</evidence>
<keyword evidence="8" id="KW-1185">Reference proteome</keyword>
<evidence type="ECO:0000256" key="1">
    <source>
        <dbReference type="ARBA" id="ARBA00022670"/>
    </source>
</evidence>
<keyword evidence="1" id="KW-0645">Protease</keyword>
<comment type="caution">
    <text evidence="7">The sequence shown here is derived from an EMBL/GenBank/DDBJ whole genome shotgun (WGS) entry which is preliminary data.</text>
</comment>
<dbReference type="FunFam" id="2.60.120.380:FF:000013">
    <property type="entry name" value="Alkaline serine protease"/>
    <property type="match status" value="1"/>
</dbReference>
<dbReference type="Gene3D" id="3.60.21.10">
    <property type="match status" value="1"/>
</dbReference>
<feature type="signal peptide" evidence="4">
    <location>
        <begin position="1"/>
        <end position="23"/>
    </location>
</feature>
<accession>A0A4R4P8D1</accession>
<evidence type="ECO:0000256" key="3">
    <source>
        <dbReference type="ARBA" id="ARBA00022801"/>
    </source>
</evidence>
<keyword evidence="3" id="KW-0378">Hydrolase</keyword>
<dbReference type="AlphaFoldDB" id="A0A4R4P8D1"/>
<dbReference type="GO" id="GO:0008233">
    <property type="term" value="F:peptidase activity"/>
    <property type="evidence" value="ECO:0007669"/>
    <property type="project" value="UniProtKB-KW"/>
</dbReference>
<protein>
    <submittedName>
        <fullName evidence="7">Metallophosphoesterase</fullName>
    </submittedName>
</protein>
<reference evidence="7 8" key="1">
    <citation type="submission" date="2019-03" db="EMBL/GenBank/DDBJ databases">
        <title>Draft genome sequences of novel Actinobacteria.</title>
        <authorList>
            <person name="Sahin N."/>
            <person name="Ay H."/>
            <person name="Saygin H."/>
        </authorList>
    </citation>
    <scope>NUCLEOTIDE SEQUENCE [LARGE SCALE GENOMIC DNA]</scope>
    <source>
        <strain evidence="7 8">JCM 30547</strain>
    </source>
</reference>
<feature type="domain" description="Calcineurin-like phosphoesterase" evidence="5">
    <location>
        <begin position="161"/>
        <end position="334"/>
    </location>
</feature>
<gene>
    <name evidence="7" type="ORF">E1261_34965</name>
</gene>
<dbReference type="InterPro" id="IPR039331">
    <property type="entry name" value="PAPs-like"/>
</dbReference>
<dbReference type="PANTHER" id="PTHR22953:SF153">
    <property type="entry name" value="PURPLE ACID PHOSPHATASE"/>
    <property type="match status" value="1"/>
</dbReference>
<keyword evidence="2 4" id="KW-0732">Signal</keyword>
<dbReference type="GO" id="GO:0006508">
    <property type="term" value="P:proteolysis"/>
    <property type="evidence" value="ECO:0007669"/>
    <property type="project" value="UniProtKB-KW"/>
</dbReference>
<evidence type="ECO:0000259" key="5">
    <source>
        <dbReference type="Pfam" id="PF00149"/>
    </source>
</evidence>
<sequence>MIRFRTTYSRATLAAGTAGVVLAAGISAAVASTAEGNDPPTVQQPAPLAERQQVAEKGASTGKVLLAAAGGQVCAEPGAKWLRVRVAKLDLRGTDSLEVAGSTGTATKLTAINWQGKAFHTKAFSGTCVTVTPKFADPASSYSIDAYQSGTQPLSMATVTVAGAGDICGSACNQTRDLLDSINPDAVFTAGDNAYDRGTLSEYNNNYHPEWGAYKSITHPTPGNHEYGTSGASGYFDYFGAAAGPAGKGYYSWDVGDWHFIALNSNIDKTTGSTQETWLRNDLAASTKPCTAAYWHHSRFAAGNYSDDSSLKPFFQALYDYHADLVLSGHDHNYIRFAQSKPDGTKDTANGVRELLVGTGGRALYGAGGNTAATIEKSSYNTFGVAKLTLNSTSYTADFVPVAGRTFTDTVTSNCHAKNGSSNPSYTVSASPSSVSVARGASRTSTVTVASSGGFNAATNLTVSGLPAGVTASFSPSSVTPPANGTASSTLTLTASATATTGAATVTVTATSGTATKTATIALDVTSSGSVLSNGVPVTGLSGAQGSVLKYTMVVPAGATNLKFATSGGTGDADLYVKFGSEPTTSSYDCRPYKDGNAETCTFTTARAGTYYVMVRGYAAFSGLSLTGSHA</sequence>
<feature type="domain" description="Peptidase C-terminal archaeal/bacterial" evidence="6">
    <location>
        <begin position="549"/>
        <end position="617"/>
    </location>
</feature>
<dbReference type="Gene3D" id="2.60.120.380">
    <property type="match status" value="1"/>
</dbReference>
<dbReference type="InterPro" id="IPR004843">
    <property type="entry name" value="Calcineurin-like_PHP"/>
</dbReference>
<organism evidence="7 8">
    <name type="scientific">Kribbella albertanoniae</name>
    <dbReference type="NCBI Taxonomy" id="1266829"/>
    <lineage>
        <taxon>Bacteria</taxon>
        <taxon>Bacillati</taxon>
        <taxon>Actinomycetota</taxon>
        <taxon>Actinomycetes</taxon>
        <taxon>Propionibacteriales</taxon>
        <taxon>Kribbellaceae</taxon>
        <taxon>Kribbella</taxon>
    </lineage>
</organism>
<dbReference type="Pfam" id="PF00149">
    <property type="entry name" value="Metallophos"/>
    <property type="match status" value="1"/>
</dbReference>
<dbReference type="RefSeq" id="WP_132414012.1">
    <property type="nucleotide sequence ID" value="NZ_SMKA01000241.1"/>
</dbReference>
<evidence type="ECO:0000256" key="2">
    <source>
        <dbReference type="ARBA" id="ARBA00022729"/>
    </source>
</evidence>
<dbReference type="InterPro" id="IPR007280">
    <property type="entry name" value="Peptidase_C_arc/bac"/>
</dbReference>
<dbReference type="Proteomes" id="UP000295075">
    <property type="component" value="Unassembled WGS sequence"/>
</dbReference>
<dbReference type="Pfam" id="PF04151">
    <property type="entry name" value="PPC"/>
    <property type="match status" value="1"/>
</dbReference>